<dbReference type="RefSeq" id="WP_231716314.1">
    <property type="nucleotide sequence ID" value="NZ_AP021874.1"/>
</dbReference>
<dbReference type="KEGG" id="dalk:DSCA_59970"/>
<reference evidence="1 2" key="1">
    <citation type="submission" date="2019-11" db="EMBL/GenBank/DDBJ databases">
        <title>Comparative genomics of hydrocarbon-degrading Desulfosarcina strains.</title>
        <authorList>
            <person name="Watanabe M."/>
            <person name="Kojima H."/>
            <person name="Fukui M."/>
        </authorList>
    </citation>
    <scope>NUCLEOTIDE SEQUENCE [LARGE SCALE GENOMIC DNA]</scope>
    <source>
        <strain evidence="1 2">PL12</strain>
    </source>
</reference>
<dbReference type="Proteomes" id="UP000427906">
    <property type="component" value="Chromosome"/>
</dbReference>
<gene>
    <name evidence="1" type="ORF">DSCA_59970</name>
</gene>
<name>A0A5K7Z662_9BACT</name>
<dbReference type="EMBL" id="AP021874">
    <property type="protein sequence ID" value="BBO72067.1"/>
    <property type="molecule type" value="Genomic_DNA"/>
</dbReference>
<dbReference type="AlphaFoldDB" id="A0A5K7Z662"/>
<proteinExistence type="predicted"/>
<dbReference type="SUPFAM" id="SSF53850">
    <property type="entry name" value="Periplasmic binding protein-like II"/>
    <property type="match status" value="1"/>
</dbReference>
<accession>A0A5K7Z662</accession>
<protein>
    <submittedName>
        <fullName evidence="1">Uncharacterized protein</fullName>
    </submittedName>
</protein>
<dbReference type="Gene3D" id="3.40.190.10">
    <property type="entry name" value="Periplasmic binding protein-like II"/>
    <property type="match status" value="2"/>
</dbReference>
<keyword evidence="2" id="KW-1185">Reference proteome</keyword>
<organism evidence="1 2">
    <name type="scientific">Desulfosarcina alkanivorans</name>
    <dbReference type="NCBI Taxonomy" id="571177"/>
    <lineage>
        <taxon>Bacteria</taxon>
        <taxon>Pseudomonadati</taxon>
        <taxon>Thermodesulfobacteriota</taxon>
        <taxon>Desulfobacteria</taxon>
        <taxon>Desulfobacterales</taxon>
        <taxon>Desulfosarcinaceae</taxon>
        <taxon>Desulfosarcina</taxon>
    </lineage>
</organism>
<evidence type="ECO:0000313" key="1">
    <source>
        <dbReference type="EMBL" id="BBO72067.1"/>
    </source>
</evidence>
<evidence type="ECO:0000313" key="2">
    <source>
        <dbReference type="Proteomes" id="UP000427906"/>
    </source>
</evidence>
<sequence length="99" mass="11439">MNPTTVNSNESLFKILGARRVDIIVITRVNGLEVMQQLKIPGIRPLEPPIESYPLYHYRHKKNRHLMPEITAALEEMEKEGLIKKIRARFIAERFGGSE</sequence>